<keyword evidence="4" id="KW-1003">Cell membrane</keyword>
<evidence type="ECO:0000256" key="6">
    <source>
        <dbReference type="ARBA" id="ARBA00022989"/>
    </source>
</evidence>
<protein>
    <submittedName>
        <fullName evidence="11">Potassium/proton antiporter</fullName>
    </submittedName>
</protein>
<dbReference type="InterPro" id="IPR006153">
    <property type="entry name" value="Cation/H_exchanger_TM"/>
</dbReference>
<evidence type="ECO:0000256" key="1">
    <source>
        <dbReference type="ARBA" id="ARBA00004651"/>
    </source>
</evidence>
<feature type="transmembrane region" description="Helical" evidence="9">
    <location>
        <begin position="264"/>
        <end position="285"/>
    </location>
</feature>
<keyword evidence="2" id="KW-0813">Transport</keyword>
<feature type="domain" description="RCK C-terminal" evidence="10">
    <location>
        <begin position="394"/>
        <end position="459"/>
    </location>
</feature>
<dbReference type="PROSITE" id="PS51202">
    <property type="entry name" value="RCK_C"/>
    <property type="match status" value="2"/>
</dbReference>
<keyword evidence="7" id="KW-0406">Ion transport</keyword>
<organism evidence="11 12">
    <name type="scientific">Candidatus Lachnoclostridium stercoravium</name>
    <dbReference type="NCBI Taxonomy" id="2838633"/>
    <lineage>
        <taxon>Bacteria</taxon>
        <taxon>Bacillati</taxon>
        <taxon>Bacillota</taxon>
        <taxon>Clostridia</taxon>
        <taxon>Lachnospirales</taxon>
        <taxon>Lachnospiraceae</taxon>
    </lineage>
</organism>
<dbReference type="InterPro" id="IPR036721">
    <property type="entry name" value="RCK_C_sf"/>
</dbReference>
<dbReference type="NCBIfam" id="NF003715">
    <property type="entry name" value="PRK05326.1-2"/>
    <property type="match status" value="1"/>
</dbReference>
<name>A0A9D2HL42_9FIRM</name>
<dbReference type="SUPFAM" id="SSF116726">
    <property type="entry name" value="TrkA C-terminal domain-like"/>
    <property type="match status" value="2"/>
</dbReference>
<comment type="caution">
    <text evidence="11">The sequence shown here is derived from an EMBL/GenBank/DDBJ whole genome shotgun (WGS) entry which is preliminary data.</text>
</comment>
<reference evidence="11" key="2">
    <citation type="submission" date="2021-04" db="EMBL/GenBank/DDBJ databases">
        <authorList>
            <person name="Gilroy R."/>
        </authorList>
    </citation>
    <scope>NUCLEOTIDE SEQUENCE</scope>
    <source>
        <strain evidence="11">CHK178-16964</strain>
    </source>
</reference>
<dbReference type="InterPro" id="IPR038770">
    <property type="entry name" value="Na+/solute_symporter_sf"/>
</dbReference>
<evidence type="ECO:0000256" key="9">
    <source>
        <dbReference type="SAM" id="Phobius"/>
    </source>
</evidence>
<dbReference type="Pfam" id="PF02080">
    <property type="entry name" value="TrkA_C"/>
    <property type="match status" value="2"/>
</dbReference>
<dbReference type="Gene3D" id="3.30.70.1450">
    <property type="entry name" value="Regulator of K+ conductance, C-terminal domain"/>
    <property type="match status" value="2"/>
</dbReference>
<feature type="transmembrane region" description="Helical" evidence="9">
    <location>
        <begin position="30"/>
        <end position="46"/>
    </location>
</feature>
<proteinExistence type="predicted"/>
<feature type="transmembrane region" description="Helical" evidence="9">
    <location>
        <begin position="355"/>
        <end position="378"/>
    </location>
</feature>
<dbReference type="GO" id="GO:0015297">
    <property type="term" value="F:antiporter activity"/>
    <property type="evidence" value="ECO:0007669"/>
    <property type="project" value="UniProtKB-KW"/>
</dbReference>
<evidence type="ECO:0000256" key="3">
    <source>
        <dbReference type="ARBA" id="ARBA00022449"/>
    </source>
</evidence>
<evidence type="ECO:0000313" key="12">
    <source>
        <dbReference type="Proteomes" id="UP000823900"/>
    </source>
</evidence>
<evidence type="ECO:0000256" key="4">
    <source>
        <dbReference type="ARBA" id="ARBA00022475"/>
    </source>
</evidence>
<keyword evidence="6 9" id="KW-1133">Transmembrane helix</keyword>
<feature type="transmembrane region" description="Helical" evidence="9">
    <location>
        <begin position="58"/>
        <end position="77"/>
    </location>
</feature>
<feature type="transmembrane region" description="Helical" evidence="9">
    <location>
        <begin position="89"/>
        <end position="110"/>
    </location>
</feature>
<dbReference type="PANTHER" id="PTHR32507">
    <property type="entry name" value="NA(+)/H(+) ANTIPORTER 1"/>
    <property type="match status" value="1"/>
</dbReference>
<reference evidence="11" key="1">
    <citation type="journal article" date="2021" name="PeerJ">
        <title>Extensive microbial diversity within the chicken gut microbiome revealed by metagenomics and culture.</title>
        <authorList>
            <person name="Gilroy R."/>
            <person name="Ravi A."/>
            <person name="Getino M."/>
            <person name="Pursley I."/>
            <person name="Horton D.L."/>
            <person name="Alikhan N.F."/>
            <person name="Baker D."/>
            <person name="Gharbi K."/>
            <person name="Hall N."/>
            <person name="Watson M."/>
            <person name="Adriaenssens E.M."/>
            <person name="Foster-Nyarko E."/>
            <person name="Jarju S."/>
            <person name="Secka A."/>
            <person name="Antonio M."/>
            <person name="Oren A."/>
            <person name="Chaudhuri R.R."/>
            <person name="La Ragione R."/>
            <person name="Hildebrand F."/>
            <person name="Pallen M.J."/>
        </authorList>
    </citation>
    <scope>NUCLEOTIDE SEQUENCE</scope>
    <source>
        <strain evidence="11">CHK178-16964</strain>
    </source>
</reference>
<feature type="transmembrane region" description="Helical" evidence="9">
    <location>
        <begin position="219"/>
        <end position="243"/>
    </location>
</feature>
<dbReference type="Proteomes" id="UP000823900">
    <property type="component" value="Unassembled WGS sequence"/>
</dbReference>
<dbReference type="GO" id="GO:0005886">
    <property type="term" value="C:plasma membrane"/>
    <property type="evidence" value="ECO:0007669"/>
    <property type="project" value="UniProtKB-SubCell"/>
</dbReference>
<keyword evidence="5 9" id="KW-0812">Transmembrane</keyword>
<dbReference type="Pfam" id="PF00999">
    <property type="entry name" value="Na_H_Exchanger"/>
    <property type="match status" value="1"/>
</dbReference>
<keyword evidence="8 9" id="KW-0472">Membrane</keyword>
<dbReference type="InterPro" id="IPR006037">
    <property type="entry name" value="RCK_C"/>
</dbReference>
<evidence type="ECO:0000256" key="7">
    <source>
        <dbReference type="ARBA" id="ARBA00023065"/>
    </source>
</evidence>
<dbReference type="GO" id="GO:0006813">
    <property type="term" value="P:potassium ion transport"/>
    <property type="evidence" value="ECO:0007669"/>
    <property type="project" value="InterPro"/>
</dbReference>
<feature type="transmembrane region" description="Helical" evidence="9">
    <location>
        <begin position="291"/>
        <end position="316"/>
    </location>
</feature>
<gene>
    <name evidence="11" type="ORF">IAA07_12145</name>
</gene>
<dbReference type="AlphaFoldDB" id="A0A9D2HL42"/>
<evidence type="ECO:0000256" key="8">
    <source>
        <dbReference type="ARBA" id="ARBA00023136"/>
    </source>
</evidence>
<feature type="domain" description="RCK C-terminal" evidence="10">
    <location>
        <begin position="460"/>
        <end position="529"/>
    </location>
</feature>
<accession>A0A9D2HL42</accession>
<dbReference type="Gene3D" id="1.20.1530.20">
    <property type="match status" value="1"/>
</dbReference>
<feature type="transmembrane region" description="Helical" evidence="9">
    <location>
        <begin position="328"/>
        <end position="349"/>
    </location>
</feature>
<keyword evidence="3" id="KW-0050">Antiport</keyword>
<evidence type="ECO:0000256" key="5">
    <source>
        <dbReference type="ARBA" id="ARBA00022692"/>
    </source>
</evidence>
<feature type="transmembrane region" description="Helical" evidence="9">
    <location>
        <begin position="117"/>
        <end position="136"/>
    </location>
</feature>
<evidence type="ECO:0000313" key="11">
    <source>
        <dbReference type="EMBL" id="HJA72303.1"/>
    </source>
</evidence>
<dbReference type="GO" id="GO:0008324">
    <property type="term" value="F:monoatomic cation transmembrane transporter activity"/>
    <property type="evidence" value="ECO:0007669"/>
    <property type="project" value="InterPro"/>
</dbReference>
<dbReference type="NCBIfam" id="NF003716">
    <property type="entry name" value="PRK05326.1-3"/>
    <property type="match status" value="1"/>
</dbReference>
<feature type="transmembrane region" description="Helical" evidence="9">
    <location>
        <begin position="188"/>
        <end position="207"/>
    </location>
</feature>
<dbReference type="GO" id="GO:1902600">
    <property type="term" value="P:proton transmembrane transport"/>
    <property type="evidence" value="ECO:0007669"/>
    <property type="project" value="InterPro"/>
</dbReference>
<sequence>MNEYLLLAGIVIVICILANRYTEKLPVPSLLVFIAMGMCFGVNGIFKIPFDDYKASEIICSVSLIFIMFYGGFGTNLEAARSVAVKSVLLSSLGVVLTAGFVGCFVHFCLNLGWLESFLIGSVIASTDAASVFNILRTKNLNLRYNTASMLELESGSNDPVSYMLTVIFVAMLTGSDVSVPVMLFKQIAFGLIGGFVFGRIAVWLLNKMDFDVAQGETIFVFAVAVLAYTFPSVLGGNGYLSVYLCGIIMGNSYIPAKRSLVQFFDVITGIAQMMIFFLLGLLVTPAELPAVIFPALCVTLFLTFIARPAAVTVILAPFRSHLRQIGLVSWAGLRGVASIVFAIQAVLSEAPMRYNLFNLVFCIVLFSIATQGTLLPWMSKKMKMIDKNADVRKTFNDYQEESDISFIKIHIGKGHAWSGQMLKDIPFASHLLIVLILRGEEKLVPNGNTVVEEGDMLVVAAEEFEDRENLTLHEVIVGKNHKWKNKTLAEIPVPAGTLVVMISRGGETIIPKGNTVIQEGDTMVVAKF</sequence>
<evidence type="ECO:0000259" key="10">
    <source>
        <dbReference type="PROSITE" id="PS51202"/>
    </source>
</evidence>
<comment type="subcellular location">
    <subcellularLocation>
        <location evidence="1">Cell membrane</location>
        <topology evidence="1">Multi-pass membrane protein</topology>
    </subcellularLocation>
</comment>
<evidence type="ECO:0000256" key="2">
    <source>
        <dbReference type="ARBA" id="ARBA00022448"/>
    </source>
</evidence>
<dbReference type="EMBL" id="DWZA01000101">
    <property type="protein sequence ID" value="HJA72303.1"/>
    <property type="molecule type" value="Genomic_DNA"/>
</dbReference>
<dbReference type="PANTHER" id="PTHR32507:SF7">
    <property type="entry name" value="K(+)_H(+) ANTIPORTER NHAP2"/>
    <property type="match status" value="1"/>
</dbReference>